<comment type="caution">
    <text evidence="2">The sequence shown here is derived from an EMBL/GenBank/DDBJ whole genome shotgun (WGS) entry which is preliminary data.</text>
</comment>
<evidence type="ECO:0000256" key="1">
    <source>
        <dbReference type="SAM" id="MobiDB-lite"/>
    </source>
</evidence>
<sequence length="145" mass="16951">MSRFKHRRGISRSFPHLRLTRILWITLHLARFDLISPLAGFTRQRTSVCRAYGGTFHLYTRTPRNPGGKTEEERECTQFFPRKVFLGLRRRDVPGPLSRVLEIGPTDVHSSRRGREKRDAPRRNEVNGVRRTHEEDERLSGFGLT</sequence>
<keyword evidence="3" id="KW-1185">Reference proteome</keyword>
<feature type="region of interest" description="Disordered" evidence="1">
    <location>
        <begin position="102"/>
        <end position="145"/>
    </location>
</feature>
<organism evidence="2 3">
    <name type="scientific">Cardiocondyla obscurior</name>
    <dbReference type="NCBI Taxonomy" id="286306"/>
    <lineage>
        <taxon>Eukaryota</taxon>
        <taxon>Metazoa</taxon>
        <taxon>Ecdysozoa</taxon>
        <taxon>Arthropoda</taxon>
        <taxon>Hexapoda</taxon>
        <taxon>Insecta</taxon>
        <taxon>Pterygota</taxon>
        <taxon>Neoptera</taxon>
        <taxon>Endopterygota</taxon>
        <taxon>Hymenoptera</taxon>
        <taxon>Apocrita</taxon>
        <taxon>Aculeata</taxon>
        <taxon>Formicoidea</taxon>
        <taxon>Formicidae</taxon>
        <taxon>Myrmicinae</taxon>
        <taxon>Cardiocondyla</taxon>
    </lineage>
</organism>
<reference evidence="2 3" key="1">
    <citation type="submission" date="2023-03" db="EMBL/GenBank/DDBJ databases">
        <title>High recombination rates correlate with genetic variation in Cardiocondyla obscurior ants.</title>
        <authorList>
            <person name="Errbii M."/>
        </authorList>
    </citation>
    <scope>NUCLEOTIDE SEQUENCE [LARGE SCALE GENOMIC DNA]</scope>
    <source>
        <strain evidence="2">Alpha-2009</strain>
        <tissue evidence="2">Whole body</tissue>
    </source>
</reference>
<dbReference type="Proteomes" id="UP001430953">
    <property type="component" value="Unassembled WGS sequence"/>
</dbReference>
<dbReference type="AlphaFoldDB" id="A0AAW2GHF8"/>
<feature type="compositionally biased region" description="Basic and acidic residues" evidence="1">
    <location>
        <begin position="116"/>
        <end position="125"/>
    </location>
</feature>
<dbReference type="EMBL" id="JADYXP020000003">
    <property type="protein sequence ID" value="KAL0127656.1"/>
    <property type="molecule type" value="Genomic_DNA"/>
</dbReference>
<accession>A0AAW2GHF8</accession>
<evidence type="ECO:0000313" key="3">
    <source>
        <dbReference type="Proteomes" id="UP001430953"/>
    </source>
</evidence>
<gene>
    <name evidence="2" type="ORF">PUN28_003142</name>
</gene>
<evidence type="ECO:0000313" key="2">
    <source>
        <dbReference type="EMBL" id="KAL0127656.1"/>
    </source>
</evidence>
<proteinExistence type="predicted"/>
<protein>
    <submittedName>
        <fullName evidence="2">Uncharacterized protein</fullName>
    </submittedName>
</protein>
<name>A0AAW2GHF8_9HYME</name>